<sequence>MHLCLKSEFQTQPQRVSLFASRCCPPNADAILAHLDIQRPAETLPPNVATQQLVGKDCRPSRPQLYETQSEISAPRLSVVIDSISLTRERRRATSGPRNPSLWHMKRPRSSPKCLSSAEPARAYVVNRRTALRADERPKYELGADLTRACDGAGYAEERADALGLKLVDATHERQVEERERELTRLQTGHGVGATGGIDVEVRRCVYVHGLSSGRRKYSRKR</sequence>
<accession>A0A0C9VER2</accession>
<keyword evidence="3" id="KW-1185">Reference proteome</keyword>
<evidence type="ECO:0000256" key="1">
    <source>
        <dbReference type="SAM" id="MobiDB-lite"/>
    </source>
</evidence>
<evidence type="ECO:0000313" key="2">
    <source>
        <dbReference type="EMBL" id="KIJ35891.1"/>
    </source>
</evidence>
<reference evidence="2 3" key="1">
    <citation type="submission" date="2014-06" db="EMBL/GenBank/DDBJ databases">
        <title>Evolutionary Origins and Diversification of the Mycorrhizal Mutualists.</title>
        <authorList>
            <consortium name="DOE Joint Genome Institute"/>
            <consortium name="Mycorrhizal Genomics Consortium"/>
            <person name="Kohler A."/>
            <person name="Kuo A."/>
            <person name="Nagy L.G."/>
            <person name="Floudas D."/>
            <person name="Copeland A."/>
            <person name="Barry K.W."/>
            <person name="Cichocki N."/>
            <person name="Veneault-Fourrey C."/>
            <person name="LaButti K."/>
            <person name="Lindquist E.A."/>
            <person name="Lipzen A."/>
            <person name="Lundell T."/>
            <person name="Morin E."/>
            <person name="Murat C."/>
            <person name="Riley R."/>
            <person name="Ohm R."/>
            <person name="Sun H."/>
            <person name="Tunlid A."/>
            <person name="Henrissat B."/>
            <person name="Grigoriev I.V."/>
            <person name="Hibbett D.S."/>
            <person name="Martin F."/>
        </authorList>
    </citation>
    <scope>NUCLEOTIDE SEQUENCE [LARGE SCALE GENOMIC DNA]</scope>
    <source>
        <strain evidence="2 3">SS14</strain>
    </source>
</reference>
<protein>
    <submittedName>
        <fullName evidence="2">Uncharacterized protein</fullName>
    </submittedName>
</protein>
<gene>
    <name evidence="2" type="ORF">M422DRAFT_261847</name>
</gene>
<proteinExistence type="predicted"/>
<organism evidence="2 3">
    <name type="scientific">Sphaerobolus stellatus (strain SS14)</name>
    <dbReference type="NCBI Taxonomy" id="990650"/>
    <lineage>
        <taxon>Eukaryota</taxon>
        <taxon>Fungi</taxon>
        <taxon>Dikarya</taxon>
        <taxon>Basidiomycota</taxon>
        <taxon>Agaricomycotina</taxon>
        <taxon>Agaricomycetes</taxon>
        <taxon>Phallomycetidae</taxon>
        <taxon>Geastrales</taxon>
        <taxon>Sphaerobolaceae</taxon>
        <taxon>Sphaerobolus</taxon>
    </lineage>
</organism>
<name>A0A0C9VER2_SPHS4</name>
<dbReference type="HOGENOM" id="CLU_1246042_0_0_1"/>
<dbReference type="EMBL" id="KN837184">
    <property type="protein sequence ID" value="KIJ35891.1"/>
    <property type="molecule type" value="Genomic_DNA"/>
</dbReference>
<feature type="region of interest" description="Disordered" evidence="1">
    <location>
        <begin position="90"/>
        <end position="116"/>
    </location>
</feature>
<evidence type="ECO:0000313" key="3">
    <source>
        <dbReference type="Proteomes" id="UP000054279"/>
    </source>
</evidence>
<dbReference type="AlphaFoldDB" id="A0A0C9VER2"/>
<dbReference type="Proteomes" id="UP000054279">
    <property type="component" value="Unassembled WGS sequence"/>
</dbReference>